<gene>
    <name evidence="1" type="ORF">MERR_LOCUS15550</name>
</gene>
<name>A0A6D2IDZ8_9BRAS</name>
<dbReference type="OrthoDB" id="1924787at2759"/>
<protein>
    <submittedName>
        <fullName evidence="1">Uncharacterized protein</fullName>
    </submittedName>
</protein>
<accession>A0A6D2IDZ8</accession>
<proteinExistence type="predicted"/>
<keyword evidence="2" id="KW-1185">Reference proteome</keyword>
<evidence type="ECO:0000313" key="1">
    <source>
        <dbReference type="EMBL" id="CAA7028315.1"/>
    </source>
</evidence>
<evidence type="ECO:0000313" key="2">
    <source>
        <dbReference type="Proteomes" id="UP000467841"/>
    </source>
</evidence>
<dbReference type="Proteomes" id="UP000467841">
    <property type="component" value="Unassembled WGS sequence"/>
</dbReference>
<dbReference type="EMBL" id="CACVBM020001066">
    <property type="protein sequence ID" value="CAA7028315.1"/>
    <property type="molecule type" value="Genomic_DNA"/>
</dbReference>
<dbReference type="AlphaFoldDB" id="A0A6D2IDZ8"/>
<sequence>MDEIAKARKSGHKVIGESVVYGLILDDHWFWDPDRDGAVDNDNNNKDVFTAVDQAEITKDVCLMYDFVNQHLQEATRVSDLSLEEDDVLKLVSEKSENRVVRNIKASMKCSDREVSKPATESFSFRIPPSENIESQGRSDLPGIDVLVSAAKRKSRLWSQPTVRLMLR</sequence>
<comment type="caution">
    <text evidence="1">The sequence shown here is derived from an EMBL/GenBank/DDBJ whole genome shotgun (WGS) entry which is preliminary data.</text>
</comment>
<reference evidence="1" key="1">
    <citation type="submission" date="2020-01" db="EMBL/GenBank/DDBJ databases">
        <authorList>
            <person name="Mishra B."/>
        </authorList>
    </citation>
    <scope>NUCLEOTIDE SEQUENCE [LARGE SCALE GENOMIC DNA]</scope>
</reference>
<organism evidence="1 2">
    <name type="scientific">Microthlaspi erraticum</name>
    <dbReference type="NCBI Taxonomy" id="1685480"/>
    <lineage>
        <taxon>Eukaryota</taxon>
        <taxon>Viridiplantae</taxon>
        <taxon>Streptophyta</taxon>
        <taxon>Embryophyta</taxon>
        <taxon>Tracheophyta</taxon>
        <taxon>Spermatophyta</taxon>
        <taxon>Magnoliopsida</taxon>
        <taxon>eudicotyledons</taxon>
        <taxon>Gunneridae</taxon>
        <taxon>Pentapetalae</taxon>
        <taxon>rosids</taxon>
        <taxon>malvids</taxon>
        <taxon>Brassicales</taxon>
        <taxon>Brassicaceae</taxon>
        <taxon>Coluteocarpeae</taxon>
        <taxon>Microthlaspi</taxon>
    </lineage>
</organism>